<dbReference type="Gene3D" id="2.60.120.650">
    <property type="entry name" value="Cupin"/>
    <property type="match status" value="1"/>
</dbReference>
<keyword evidence="8" id="KW-0808">Transferase</keyword>
<dbReference type="AlphaFoldDB" id="A0A443SDS1"/>
<evidence type="ECO:0000256" key="3">
    <source>
        <dbReference type="ARBA" id="ARBA00022723"/>
    </source>
</evidence>
<dbReference type="VEuPathDB" id="VectorBase:LDEU006387"/>
<evidence type="ECO:0000259" key="7">
    <source>
        <dbReference type="PROSITE" id="PS51184"/>
    </source>
</evidence>
<dbReference type="PROSITE" id="PS51184">
    <property type="entry name" value="JMJC"/>
    <property type="match status" value="1"/>
</dbReference>
<dbReference type="InterPro" id="IPR041667">
    <property type="entry name" value="Cupin_8"/>
</dbReference>
<keyword evidence="9" id="KW-1185">Reference proteome</keyword>
<reference evidence="8 9" key="1">
    <citation type="journal article" date="2018" name="Gigascience">
        <title>Genomes of trombidid mites reveal novel predicted allergens and laterally-transferred genes associated with secondary metabolism.</title>
        <authorList>
            <person name="Dong X."/>
            <person name="Chaisiri K."/>
            <person name="Xia D."/>
            <person name="Armstrong S.D."/>
            <person name="Fang Y."/>
            <person name="Donnelly M.J."/>
            <person name="Kadowaki T."/>
            <person name="McGarry J.W."/>
            <person name="Darby A.C."/>
            <person name="Makepeace B.L."/>
        </authorList>
    </citation>
    <scope>NUCLEOTIDE SEQUENCE [LARGE SCALE GENOMIC DNA]</scope>
    <source>
        <strain evidence="8">UoL-UT</strain>
    </source>
</reference>
<dbReference type="EMBL" id="NCKV01003494">
    <property type="protein sequence ID" value="RWS25652.1"/>
    <property type="molecule type" value="Genomic_DNA"/>
</dbReference>
<sequence>FYKRIINEKNLDKQLVNLFVNLCSSMQTIMENEATDSGSIRDILTCCEVVLDFCWQRINTGFWKNVSIDIRYIFGYTSLVKCICLVVLNEDLLTVLKTCDVGLLMSPPFMNNILAKIASIVHTFKIQKQPVTSCRFNLEPIYKETNTKREINRVKFIDIIEFEEKYFLPQIPVIIEGAIDFWPAVDKNSTTKWNLEYILNTAAYRTVPVEIGSKYTDENWSQKLMTIQEFVNNYIFNKIDVAYIAQHELFNQIEELSKDFSVPDYCCLSRSQDTCEVSINAWFGPAGTVSPLHFDPNDNLLTQVFGSKYIRLYSSDSPTEMIYAHQTPLLHNTSQVDVEKPDLEKFPLFSKLEYLECILKEGEILFIPPKFWHFVKSLSPSFSISFWWK</sequence>
<dbReference type="Pfam" id="PF13621">
    <property type="entry name" value="Cupin_8"/>
    <property type="match status" value="1"/>
</dbReference>
<organism evidence="8 9">
    <name type="scientific">Leptotrombidium deliense</name>
    <dbReference type="NCBI Taxonomy" id="299467"/>
    <lineage>
        <taxon>Eukaryota</taxon>
        <taxon>Metazoa</taxon>
        <taxon>Ecdysozoa</taxon>
        <taxon>Arthropoda</taxon>
        <taxon>Chelicerata</taxon>
        <taxon>Arachnida</taxon>
        <taxon>Acari</taxon>
        <taxon>Acariformes</taxon>
        <taxon>Trombidiformes</taxon>
        <taxon>Prostigmata</taxon>
        <taxon>Anystina</taxon>
        <taxon>Parasitengona</taxon>
        <taxon>Trombiculoidea</taxon>
        <taxon>Trombiculidae</taxon>
        <taxon>Leptotrombidium</taxon>
    </lineage>
</organism>
<feature type="domain" description="JmjC" evidence="7">
    <location>
        <begin position="251"/>
        <end position="389"/>
    </location>
</feature>
<dbReference type="GO" id="GO:0008168">
    <property type="term" value="F:methyltransferase activity"/>
    <property type="evidence" value="ECO:0007669"/>
    <property type="project" value="UniProtKB-KW"/>
</dbReference>
<dbReference type="GO" id="GO:0032259">
    <property type="term" value="P:methylation"/>
    <property type="evidence" value="ECO:0007669"/>
    <property type="project" value="UniProtKB-KW"/>
</dbReference>
<keyword evidence="6" id="KW-0539">Nucleus</keyword>
<dbReference type="GO" id="GO:0051864">
    <property type="term" value="F:histone H3K36 demethylase activity"/>
    <property type="evidence" value="ECO:0007669"/>
    <property type="project" value="TreeGrafter"/>
</dbReference>
<gene>
    <name evidence="8" type="ORF">B4U80_07126</name>
</gene>
<name>A0A443SDS1_9ACAR</name>
<proteinExistence type="predicted"/>
<comment type="cofactor">
    <cofactor evidence="1">
        <name>Fe(2+)</name>
        <dbReference type="ChEBI" id="CHEBI:29033"/>
    </cofactor>
</comment>
<evidence type="ECO:0000256" key="1">
    <source>
        <dbReference type="ARBA" id="ARBA00001954"/>
    </source>
</evidence>
<protein>
    <submittedName>
        <fullName evidence="8">Lysine-specific demethylase 8-like protein</fullName>
    </submittedName>
</protein>
<keyword evidence="3" id="KW-0479">Metal-binding</keyword>
<dbReference type="PANTHER" id="PTHR12461">
    <property type="entry name" value="HYPOXIA-INDUCIBLE FACTOR 1 ALPHA INHIBITOR-RELATED"/>
    <property type="match status" value="1"/>
</dbReference>
<evidence type="ECO:0000256" key="4">
    <source>
        <dbReference type="ARBA" id="ARBA00023002"/>
    </source>
</evidence>
<accession>A0A443SDS1</accession>
<evidence type="ECO:0000313" key="8">
    <source>
        <dbReference type="EMBL" id="RWS25652.1"/>
    </source>
</evidence>
<keyword evidence="5" id="KW-0408">Iron</keyword>
<keyword evidence="8" id="KW-0489">Methyltransferase</keyword>
<feature type="non-terminal residue" evidence="8">
    <location>
        <position position="1"/>
    </location>
</feature>
<evidence type="ECO:0000313" key="9">
    <source>
        <dbReference type="Proteomes" id="UP000288716"/>
    </source>
</evidence>
<evidence type="ECO:0000256" key="5">
    <source>
        <dbReference type="ARBA" id="ARBA00023004"/>
    </source>
</evidence>
<dbReference type="Proteomes" id="UP000288716">
    <property type="component" value="Unassembled WGS sequence"/>
</dbReference>
<dbReference type="GO" id="GO:0046872">
    <property type="term" value="F:metal ion binding"/>
    <property type="evidence" value="ECO:0007669"/>
    <property type="project" value="UniProtKB-KW"/>
</dbReference>
<dbReference type="OrthoDB" id="47172at2759"/>
<dbReference type="STRING" id="299467.A0A443SDS1"/>
<evidence type="ECO:0000256" key="2">
    <source>
        <dbReference type="ARBA" id="ARBA00004123"/>
    </source>
</evidence>
<evidence type="ECO:0000256" key="6">
    <source>
        <dbReference type="ARBA" id="ARBA00023242"/>
    </source>
</evidence>
<keyword evidence="4" id="KW-0560">Oxidoreductase</keyword>
<dbReference type="GO" id="GO:0005634">
    <property type="term" value="C:nucleus"/>
    <property type="evidence" value="ECO:0007669"/>
    <property type="project" value="UniProtKB-SubCell"/>
</dbReference>
<dbReference type="SUPFAM" id="SSF51197">
    <property type="entry name" value="Clavaminate synthase-like"/>
    <property type="match status" value="1"/>
</dbReference>
<comment type="caution">
    <text evidence="8">The sequence shown here is derived from an EMBL/GenBank/DDBJ whole genome shotgun (WGS) entry which is preliminary data.</text>
</comment>
<comment type="subcellular location">
    <subcellularLocation>
        <location evidence="2">Nucleus</location>
    </subcellularLocation>
</comment>
<dbReference type="InterPro" id="IPR003347">
    <property type="entry name" value="JmjC_dom"/>
</dbReference>
<dbReference type="PANTHER" id="PTHR12461:SF106">
    <property type="entry name" value="BIFUNCTIONAL PEPTIDASE AND ARGINYL-HYDROXYLASE JMJD5"/>
    <property type="match status" value="1"/>
</dbReference>
<dbReference type="SMART" id="SM00558">
    <property type="entry name" value="JmjC"/>
    <property type="match status" value="1"/>
</dbReference>